<dbReference type="SUPFAM" id="SSF53597">
    <property type="entry name" value="Dihydrofolate reductase-like"/>
    <property type="match status" value="1"/>
</dbReference>
<feature type="domain" description="CMP/dCMP-type deaminase" evidence="18">
    <location>
        <begin position="52"/>
        <end position="171"/>
    </location>
</feature>
<evidence type="ECO:0000259" key="18">
    <source>
        <dbReference type="PROSITE" id="PS51747"/>
    </source>
</evidence>
<keyword evidence="9 14" id="KW-0521">NADP</keyword>
<dbReference type="UniPathway" id="UPA00275">
    <property type="reaction ID" value="UER00401"/>
</dbReference>
<dbReference type="EC" id="3.5.4.26" evidence="14"/>
<feature type="binding site" evidence="16">
    <location>
        <position position="219"/>
    </location>
    <ligand>
        <name>NADP(+)</name>
        <dbReference type="ChEBI" id="CHEBI:58349"/>
    </ligand>
</feature>
<keyword evidence="6 14" id="KW-0686">Riboflavin biosynthesis</keyword>
<dbReference type="Gene3D" id="3.40.140.10">
    <property type="entry name" value="Cytidine Deaminase, domain 2"/>
    <property type="match status" value="1"/>
</dbReference>
<dbReference type="NCBIfam" id="TIGR00326">
    <property type="entry name" value="eubact_ribD"/>
    <property type="match status" value="1"/>
</dbReference>
<dbReference type="AlphaFoldDB" id="A0A1M6JWW7"/>
<keyword evidence="14" id="KW-0378">Hydrolase</keyword>
<feature type="binding site" evidence="17">
    <location>
        <position position="100"/>
    </location>
    <ligand>
        <name>Zn(2+)</name>
        <dbReference type="ChEBI" id="CHEBI:29105"/>
        <note>catalytic</note>
    </ligand>
</feature>
<evidence type="ECO:0000313" key="20">
    <source>
        <dbReference type="Proteomes" id="UP000184512"/>
    </source>
</evidence>
<dbReference type="InterPro" id="IPR016192">
    <property type="entry name" value="APOBEC/CMP_deaminase_Zn-bd"/>
</dbReference>
<name>A0A1M6JWW7_9ACTN</name>
<evidence type="ECO:0000256" key="15">
    <source>
        <dbReference type="PIRSR" id="PIRSR006769-1"/>
    </source>
</evidence>
<protein>
    <recommendedName>
        <fullName evidence="14">Riboflavin biosynthesis protein RibD</fullName>
    </recommendedName>
    <domain>
        <recommendedName>
            <fullName evidence="14">Diaminohydroxyphosphoribosylaminopyrimidine deaminase</fullName>
            <shortName evidence="14">DRAP deaminase</shortName>
            <ecNumber evidence="14">3.5.4.26</ecNumber>
        </recommendedName>
        <alternativeName>
            <fullName evidence="14">Riboflavin-specific deaminase</fullName>
        </alternativeName>
    </domain>
    <domain>
        <recommendedName>
            <fullName evidence="14">5-amino-6-(5-phosphoribosylamino)uracil reductase</fullName>
            <ecNumber evidence="14">1.1.1.193</ecNumber>
        </recommendedName>
        <alternativeName>
            <fullName evidence="14">HTP reductase</fullName>
        </alternativeName>
    </domain>
</protein>
<gene>
    <name evidence="19" type="ORF">SAMN02745244_02669</name>
</gene>
<feature type="binding site" evidence="16">
    <location>
        <position position="253"/>
    </location>
    <ligand>
        <name>substrate</name>
    </ligand>
</feature>
<proteinExistence type="inferred from homology"/>
<dbReference type="Pfam" id="PF00383">
    <property type="entry name" value="dCMP_cyt_deam_1"/>
    <property type="match status" value="1"/>
</dbReference>
<evidence type="ECO:0000256" key="5">
    <source>
        <dbReference type="ARBA" id="ARBA00007417"/>
    </source>
</evidence>
<feature type="binding site" evidence="16">
    <location>
        <position position="245"/>
    </location>
    <ligand>
        <name>NADP(+)</name>
        <dbReference type="ChEBI" id="CHEBI:58349"/>
    </ligand>
</feature>
<dbReference type="PIRSF" id="PIRSF006769">
    <property type="entry name" value="RibD"/>
    <property type="match status" value="1"/>
</dbReference>
<dbReference type="PROSITE" id="PS51747">
    <property type="entry name" value="CYT_DCMP_DEAMINASES_2"/>
    <property type="match status" value="1"/>
</dbReference>
<feature type="binding site" evidence="16">
    <location>
        <begin position="318"/>
        <end position="324"/>
    </location>
    <ligand>
        <name>NADP(+)</name>
        <dbReference type="ChEBI" id="CHEBI:58349"/>
    </ligand>
</feature>
<dbReference type="EC" id="1.1.1.193" evidence="14"/>
<comment type="function">
    <text evidence="1 14">Converts 2,5-diamino-6-(ribosylamino)-4(3h)-pyrimidinone 5'-phosphate into 5-amino-6-(ribosylamino)-2,4(1h,3h)-pyrimidinedione 5'-phosphate.</text>
</comment>
<accession>A0A1M6JWW7</accession>
<keyword evidence="10 14" id="KW-0560">Oxidoreductase</keyword>
<dbReference type="GO" id="GO:0008703">
    <property type="term" value="F:5-amino-6-(5-phosphoribosylamino)uracil reductase activity"/>
    <property type="evidence" value="ECO:0007669"/>
    <property type="project" value="UniProtKB-EC"/>
</dbReference>
<dbReference type="SUPFAM" id="SSF53927">
    <property type="entry name" value="Cytidine deaminase-like"/>
    <property type="match status" value="1"/>
</dbReference>
<evidence type="ECO:0000256" key="7">
    <source>
        <dbReference type="ARBA" id="ARBA00022723"/>
    </source>
</evidence>
<dbReference type="STRING" id="1123357.SAMN02745244_02669"/>
<dbReference type="InterPro" id="IPR024072">
    <property type="entry name" value="DHFR-like_dom_sf"/>
</dbReference>
<dbReference type="InterPro" id="IPR004794">
    <property type="entry name" value="Eubact_RibD"/>
</dbReference>
<evidence type="ECO:0000256" key="14">
    <source>
        <dbReference type="PIRNR" id="PIRNR006769"/>
    </source>
</evidence>
<evidence type="ECO:0000256" key="1">
    <source>
        <dbReference type="ARBA" id="ARBA00002151"/>
    </source>
</evidence>
<sequence length="398" mass="41721">MKVRMGGNTWGVVFDDPSACASPSDAGGTVACVNRPRNTALLPTRGVDMTDPELEAAMERALRLAEKGPVADPNPRVGCVLIRDGQVIAEGWHEGAGTLHAEVMALTRAGAAARGATAVVTLEPCNHTGRTGPCSVALLDAGVARVVYAQADPNPVASGGAERLRAAGVPVTGDVLAERAEAVNDSWSFARRNQRPHVTWKFAASLDGRSAAADGTSNWITGDLMRQAMNRRRGRCGAVVVGTGTILTDDPRLTAREDDGAPSPHQPLRVVVGKTPVPGSARVRGTDGRFRQYAGHDPRAVLESLLAEGVHRVWLEGGPRLAAAWWRAGVIDQVIACLAPALLGTGRAAVADLGIDTLAGIARLRLTEVLRHGDDIALVCVPPTATQTQIAVNHPEEN</sequence>
<organism evidence="19 20">
    <name type="scientific">Tessaracoccus bendigoensis DSM 12906</name>
    <dbReference type="NCBI Taxonomy" id="1123357"/>
    <lineage>
        <taxon>Bacteria</taxon>
        <taxon>Bacillati</taxon>
        <taxon>Actinomycetota</taxon>
        <taxon>Actinomycetes</taxon>
        <taxon>Propionibacteriales</taxon>
        <taxon>Propionibacteriaceae</taxon>
        <taxon>Tessaracoccus</taxon>
    </lineage>
</organism>
<dbReference type="PANTHER" id="PTHR38011">
    <property type="entry name" value="DIHYDROFOLATE REDUCTASE FAMILY PROTEIN (AFU_ORTHOLOGUE AFUA_8G06820)"/>
    <property type="match status" value="1"/>
</dbReference>
<evidence type="ECO:0000256" key="4">
    <source>
        <dbReference type="ARBA" id="ARBA00005259"/>
    </source>
</evidence>
<comment type="catalytic activity">
    <reaction evidence="13 14">
        <text>2,5-diamino-6-hydroxy-4-(5-phosphoribosylamino)-pyrimidine + H2O + H(+) = 5-amino-6-(5-phospho-D-ribosylamino)uracil + NH4(+)</text>
        <dbReference type="Rhea" id="RHEA:21868"/>
        <dbReference type="ChEBI" id="CHEBI:15377"/>
        <dbReference type="ChEBI" id="CHEBI:15378"/>
        <dbReference type="ChEBI" id="CHEBI:28938"/>
        <dbReference type="ChEBI" id="CHEBI:58453"/>
        <dbReference type="ChEBI" id="CHEBI:58614"/>
        <dbReference type="EC" id="3.5.4.26"/>
    </reaction>
</comment>
<dbReference type="Proteomes" id="UP000184512">
    <property type="component" value="Unassembled WGS sequence"/>
</dbReference>
<comment type="pathway">
    <text evidence="2 14">Cofactor biosynthesis; riboflavin biosynthesis; 5-amino-6-(D-ribitylamino)uracil from GTP: step 2/4.</text>
</comment>
<feature type="binding site" evidence="16">
    <location>
        <position position="203"/>
    </location>
    <ligand>
        <name>substrate</name>
    </ligand>
</feature>
<dbReference type="EMBL" id="FQZG01000054">
    <property type="protein sequence ID" value="SHJ51174.1"/>
    <property type="molecule type" value="Genomic_DNA"/>
</dbReference>
<evidence type="ECO:0000256" key="13">
    <source>
        <dbReference type="ARBA" id="ARBA00049886"/>
    </source>
</evidence>
<dbReference type="InterPro" id="IPR016193">
    <property type="entry name" value="Cytidine_deaminase-like"/>
</dbReference>
<evidence type="ECO:0000256" key="2">
    <source>
        <dbReference type="ARBA" id="ARBA00004882"/>
    </source>
</evidence>
<keyword evidence="7 14" id="KW-0479">Metal-binding</keyword>
<dbReference type="Pfam" id="PF01872">
    <property type="entry name" value="RibD_C"/>
    <property type="match status" value="1"/>
</dbReference>
<comment type="pathway">
    <text evidence="3 14">Cofactor biosynthesis; riboflavin biosynthesis; 5-amino-6-(D-ribitylamino)uracil from GTP: step 3/4.</text>
</comment>
<dbReference type="PANTHER" id="PTHR38011:SF7">
    <property type="entry name" value="2,5-DIAMINO-6-RIBOSYLAMINO-4(3H)-PYRIMIDINONE 5'-PHOSPHATE REDUCTASE"/>
    <property type="match status" value="1"/>
</dbReference>
<feature type="binding site" evidence="16">
    <location>
        <position position="233"/>
    </location>
    <ligand>
        <name>substrate</name>
    </ligand>
</feature>
<dbReference type="PROSITE" id="PS00903">
    <property type="entry name" value="CYT_DCMP_DEAMINASES_1"/>
    <property type="match status" value="1"/>
</dbReference>
<evidence type="ECO:0000256" key="12">
    <source>
        <dbReference type="ARBA" id="ARBA00049861"/>
    </source>
</evidence>
<feature type="binding site" evidence="16">
    <location>
        <position position="316"/>
    </location>
    <ligand>
        <name>substrate</name>
    </ligand>
</feature>
<keyword evidence="11" id="KW-0511">Multifunctional enzyme</keyword>
<evidence type="ECO:0000313" key="19">
    <source>
        <dbReference type="EMBL" id="SHJ51174.1"/>
    </source>
</evidence>
<evidence type="ECO:0000256" key="16">
    <source>
        <dbReference type="PIRSR" id="PIRSR006769-2"/>
    </source>
</evidence>
<dbReference type="Gene3D" id="3.40.430.10">
    <property type="entry name" value="Dihydrofolate Reductase, subunit A"/>
    <property type="match status" value="2"/>
</dbReference>
<keyword evidence="20" id="KW-1185">Reference proteome</keyword>
<dbReference type="InterPro" id="IPR050765">
    <property type="entry name" value="Riboflavin_Biosynth_HTPR"/>
</dbReference>
<feature type="active site" description="Proton donor" evidence="15">
    <location>
        <position position="102"/>
    </location>
</feature>
<dbReference type="InterPro" id="IPR002734">
    <property type="entry name" value="RibDG_C"/>
</dbReference>
<evidence type="ECO:0000256" key="17">
    <source>
        <dbReference type="PIRSR" id="PIRSR006769-3"/>
    </source>
</evidence>
<feature type="binding site" evidence="17">
    <location>
        <position position="134"/>
    </location>
    <ligand>
        <name>Zn(2+)</name>
        <dbReference type="ChEBI" id="CHEBI:29105"/>
        <note>catalytic</note>
    </ligand>
</feature>
<comment type="similarity">
    <text evidence="4 14">In the N-terminal section; belongs to the cytidine and deoxycytidylate deaminase family.</text>
</comment>
<evidence type="ECO:0000256" key="8">
    <source>
        <dbReference type="ARBA" id="ARBA00022833"/>
    </source>
</evidence>
<evidence type="ECO:0000256" key="3">
    <source>
        <dbReference type="ARBA" id="ARBA00004910"/>
    </source>
</evidence>
<comment type="catalytic activity">
    <reaction evidence="12 14">
        <text>5-amino-6-(5-phospho-D-ribitylamino)uracil + NADP(+) = 5-amino-6-(5-phospho-D-ribosylamino)uracil + NADPH + H(+)</text>
        <dbReference type="Rhea" id="RHEA:17845"/>
        <dbReference type="ChEBI" id="CHEBI:15378"/>
        <dbReference type="ChEBI" id="CHEBI:57783"/>
        <dbReference type="ChEBI" id="CHEBI:58349"/>
        <dbReference type="ChEBI" id="CHEBI:58421"/>
        <dbReference type="ChEBI" id="CHEBI:58453"/>
        <dbReference type="EC" id="1.1.1.193"/>
    </reaction>
</comment>
<dbReference type="CDD" id="cd01284">
    <property type="entry name" value="Riboflavin_deaminase-reductase"/>
    <property type="match status" value="1"/>
</dbReference>
<comment type="cofactor">
    <cofactor evidence="14 17">
        <name>Zn(2+)</name>
        <dbReference type="ChEBI" id="CHEBI:29105"/>
    </cofactor>
    <text evidence="14 17">Binds 1 zinc ion.</text>
</comment>
<evidence type="ECO:0000256" key="11">
    <source>
        <dbReference type="ARBA" id="ARBA00023268"/>
    </source>
</evidence>
<feature type="binding site" evidence="17">
    <location>
        <position position="125"/>
    </location>
    <ligand>
        <name>Zn(2+)</name>
        <dbReference type="ChEBI" id="CHEBI:29105"/>
        <note>catalytic</note>
    </ligand>
</feature>
<comment type="similarity">
    <text evidence="5 14">In the C-terminal section; belongs to the HTP reductase family.</text>
</comment>
<feature type="binding site" evidence="16">
    <location>
        <position position="249"/>
    </location>
    <ligand>
        <name>NADP(+)</name>
        <dbReference type="ChEBI" id="CHEBI:58349"/>
    </ligand>
</feature>
<dbReference type="GO" id="GO:0008270">
    <property type="term" value="F:zinc ion binding"/>
    <property type="evidence" value="ECO:0007669"/>
    <property type="project" value="InterPro"/>
</dbReference>
<feature type="binding site" evidence="16">
    <location>
        <position position="217"/>
    </location>
    <ligand>
        <name>substrate</name>
    </ligand>
</feature>
<reference evidence="19 20" key="1">
    <citation type="submission" date="2016-11" db="EMBL/GenBank/DDBJ databases">
        <authorList>
            <person name="Jaros S."/>
            <person name="Januszkiewicz K."/>
            <person name="Wedrychowicz H."/>
        </authorList>
    </citation>
    <scope>NUCLEOTIDE SEQUENCE [LARGE SCALE GENOMIC DNA]</scope>
    <source>
        <strain evidence="19 20">DSM 12906</strain>
    </source>
</reference>
<evidence type="ECO:0000256" key="10">
    <source>
        <dbReference type="ARBA" id="ARBA00023002"/>
    </source>
</evidence>
<dbReference type="GO" id="GO:0009231">
    <property type="term" value="P:riboflavin biosynthetic process"/>
    <property type="evidence" value="ECO:0007669"/>
    <property type="project" value="UniProtKB-UniPathway"/>
</dbReference>
<evidence type="ECO:0000256" key="6">
    <source>
        <dbReference type="ARBA" id="ARBA00022619"/>
    </source>
</evidence>
<dbReference type="GO" id="GO:0008835">
    <property type="term" value="F:diaminohydroxyphosphoribosylaminopyrimidine deaminase activity"/>
    <property type="evidence" value="ECO:0007669"/>
    <property type="project" value="UniProtKB-EC"/>
</dbReference>
<dbReference type="InterPro" id="IPR002125">
    <property type="entry name" value="CMP_dCMP_dom"/>
</dbReference>
<evidence type="ECO:0000256" key="9">
    <source>
        <dbReference type="ARBA" id="ARBA00022857"/>
    </source>
</evidence>
<keyword evidence="8 14" id="KW-0862">Zinc</keyword>
<feature type="binding site" evidence="16">
    <location>
        <position position="256"/>
    </location>
    <ligand>
        <name>substrate</name>
    </ligand>
</feature>